<reference evidence="3" key="1">
    <citation type="journal article" date="2019" name="Int. J. Syst. Evol. Microbiol.">
        <title>The Global Catalogue of Microorganisms (GCM) 10K type strain sequencing project: providing services to taxonomists for standard genome sequencing and annotation.</title>
        <authorList>
            <consortium name="The Broad Institute Genomics Platform"/>
            <consortium name="The Broad Institute Genome Sequencing Center for Infectious Disease"/>
            <person name="Wu L."/>
            <person name="Ma J."/>
        </authorList>
    </citation>
    <scope>NUCLEOTIDE SEQUENCE [LARGE SCALE GENOMIC DNA]</scope>
    <source>
        <strain evidence="3">TBRC 5832</strain>
    </source>
</reference>
<dbReference type="EMBL" id="JBHSBL010000015">
    <property type="protein sequence ID" value="MFC4066647.1"/>
    <property type="molecule type" value="Genomic_DNA"/>
</dbReference>
<comment type="caution">
    <text evidence="2">The sequence shown here is derived from an EMBL/GenBank/DDBJ whole genome shotgun (WGS) entry which is preliminary data.</text>
</comment>
<accession>A0ABV8IR58</accession>
<organism evidence="2 3">
    <name type="scientific">Actinoplanes subglobosus</name>
    <dbReference type="NCBI Taxonomy" id="1547892"/>
    <lineage>
        <taxon>Bacteria</taxon>
        <taxon>Bacillati</taxon>
        <taxon>Actinomycetota</taxon>
        <taxon>Actinomycetes</taxon>
        <taxon>Micromonosporales</taxon>
        <taxon>Micromonosporaceae</taxon>
        <taxon>Actinoplanes</taxon>
    </lineage>
</organism>
<feature type="region of interest" description="Disordered" evidence="1">
    <location>
        <begin position="22"/>
        <end position="44"/>
    </location>
</feature>
<name>A0ABV8IR58_9ACTN</name>
<keyword evidence="3" id="KW-1185">Reference proteome</keyword>
<evidence type="ECO:0000313" key="3">
    <source>
        <dbReference type="Proteomes" id="UP001595867"/>
    </source>
</evidence>
<dbReference type="RefSeq" id="WP_378067611.1">
    <property type="nucleotide sequence ID" value="NZ_JBHSBL010000015.1"/>
</dbReference>
<protein>
    <submittedName>
        <fullName evidence="2">Uncharacterized protein</fullName>
    </submittedName>
</protein>
<proteinExistence type="predicted"/>
<evidence type="ECO:0000313" key="2">
    <source>
        <dbReference type="EMBL" id="MFC4066647.1"/>
    </source>
</evidence>
<sequence length="66" mass="7200">MSTPTNKSELETRLETLRKLLGERDDPGISGSSDFTLKPPTGDASKILEDLRKKIQGVTHNPPANP</sequence>
<gene>
    <name evidence="2" type="ORF">ACFO0C_17050</name>
</gene>
<evidence type="ECO:0000256" key="1">
    <source>
        <dbReference type="SAM" id="MobiDB-lite"/>
    </source>
</evidence>
<dbReference type="Proteomes" id="UP001595867">
    <property type="component" value="Unassembled WGS sequence"/>
</dbReference>